<protein>
    <submittedName>
        <fullName evidence="5">Trans-aconitate 2-methyltransferase</fullName>
        <ecNumber evidence="4">2.1.1.144</ecNumber>
    </submittedName>
</protein>
<sequence>MDADQTAGARPLTAPTASAWDPAQYAHFGDHRSRPFHELVARAARVATTEPRLVVDLGCGPGELTLTLADRWPGARVVGVDSSPEMLDRAREQDRDGRVEWVHSGAEAWDPAGHGAPVDLLVSNATLQWVPTHLRLLPGWVRALAPDGTLAMQVPSNFDAPSHALMRAVAARHPRAADLAPGLDRASGTAQPETYASLLLALTPHVDVWQTTYLQVLDTPEDGTHPVLDWVRGTGLRPVLGVLTDPAEREAFLADYAAELEQAYPRRDFGVIFPFSRTFAVARRAGS</sequence>
<evidence type="ECO:0000256" key="2">
    <source>
        <dbReference type="ARBA" id="ARBA00022679"/>
    </source>
</evidence>
<comment type="caution">
    <text evidence="5">The sequence shown here is derived from an EMBL/GenBank/DDBJ whole genome shotgun (WGS) entry which is preliminary data.</text>
</comment>
<reference evidence="4 7" key="2">
    <citation type="submission" date="2020-08" db="EMBL/GenBank/DDBJ databases">
        <title>Genomic Encyclopedia of Type Strains, Phase IV (KMG-V): Genome sequencing to study the core and pangenomes of soil and plant-associated prokaryotes.</title>
        <authorList>
            <person name="Whitman W."/>
        </authorList>
    </citation>
    <scope>NUCLEOTIDE SEQUENCE [LARGE SCALE GENOMIC DNA]</scope>
    <source>
        <strain evidence="4 7">B3ACCR2</strain>
    </source>
</reference>
<dbReference type="Proteomes" id="UP000590811">
    <property type="component" value="Unassembled WGS sequence"/>
</dbReference>
<dbReference type="Gene3D" id="1.10.150.290">
    <property type="entry name" value="S-adenosyl-L-methionine-dependent methyltransferases"/>
    <property type="match status" value="1"/>
</dbReference>
<dbReference type="RefSeq" id="WP_245963568.1">
    <property type="nucleotide sequence ID" value="NZ_JACHVT010000002.1"/>
</dbReference>
<feature type="domain" description="Methyltransferase" evidence="3">
    <location>
        <begin position="54"/>
        <end position="148"/>
    </location>
</feature>
<gene>
    <name evidence="5" type="ORF">DFJ68_1960</name>
    <name evidence="4" type="ORF">FHW14_000906</name>
</gene>
<dbReference type="EMBL" id="RBXT01000001">
    <property type="protein sequence ID" value="RKT78513.1"/>
    <property type="molecule type" value="Genomic_DNA"/>
</dbReference>
<dbReference type="PANTHER" id="PTHR43861">
    <property type="entry name" value="TRANS-ACONITATE 2-METHYLTRANSFERASE-RELATED"/>
    <property type="match status" value="1"/>
</dbReference>
<evidence type="ECO:0000313" key="5">
    <source>
        <dbReference type="EMBL" id="RKT78513.1"/>
    </source>
</evidence>
<evidence type="ECO:0000313" key="7">
    <source>
        <dbReference type="Proteomes" id="UP000590811"/>
    </source>
</evidence>
<keyword evidence="2 5" id="KW-0808">Transferase</keyword>
<dbReference type="SUPFAM" id="SSF53335">
    <property type="entry name" value="S-adenosyl-L-methionine-dependent methyltransferases"/>
    <property type="match status" value="1"/>
</dbReference>
<dbReference type="InterPro" id="IPR041698">
    <property type="entry name" value="Methyltransf_25"/>
</dbReference>
<evidence type="ECO:0000256" key="1">
    <source>
        <dbReference type="ARBA" id="ARBA00022603"/>
    </source>
</evidence>
<dbReference type="PANTHER" id="PTHR43861:SF1">
    <property type="entry name" value="TRANS-ACONITATE 2-METHYLTRANSFERASE"/>
    <property type="match status" value="1"/>
</dbReference>
<dbReference type="Gene3D" id="3.40.50.150">
    <property type="entry name" value="Vaccinia Virus protein VP39"/>
    <property type="match status" value="1"/>
</dbReference>
<dbReference type="InterPro" id="IPR023149">
    <property type="entry name" value="Trans_acon_MeTrfase_C"/>
</dbReference>
<organism evidence="5 6">
    <name type="scientific">Terracoccus luteus</name>
    <dbReference type="NCBI Taxonomy" id="53356"/>
    <lineage>
        <taxon>Bacteria</taxon>
        <taxon>Bacillati</taxon>
        <taxon>Actinomycetota</taxon>
        <taxon>Actinomycetes</taxon>
        <taxon>Micrococcales</taxon>
        <taxon>Intrasporangiaceae</taxon>
        <taxon>Terracoccus</taxon>
    </lineage>
</organism>
<dbReference type="EMBL" id="JACHVT010000002">
    <property type="protein sequence ID" value="MBB2985757.1"/>
    <property type="molecule type" value="Genomic_DNA"/>
</dbReference>
<proteinExistence type="predicted"/>
<dbReference type="EC" id="2.1.1.144" evidence="4"/>
<dbReference type="InterPro" id="IPR029063">
    <property type="entry name" value="SAM-dependent_MTases_sf"/>
</dbReference>
<reference evidence="5 6" key="1">
    <citation type="submission" date="2018-10" db="EMBL/GenBank/DDBJ databases">
        <title>Sequencing the genomes of 1000 actinobacteria strains.</title>
        <authorList>
            <person name="Klenk H.-P."/>
        </authorList>
    </citation>
    <scope>NUCLEOTIDE SEQUENCE [LARGE SCALE GENOMIC DNA]</scope>
    <source>
        <strain evidence="5 6">DSM 44267</strain>
    </source>
</reference>
<dbReference type="AlphaFoldDB" id="A0A495Y179"/>
<name>A0A495Y179_9MICO</name>
<accession>A0A495Y179</accession>
<evidence type="ECO:0000259" key="3">
    <source>
        <dbReference type="Pfam" id="PF13649"/>
    </source>
</evidence>
<dbReference type="Proteomes" id="UP000278440">
    <property type="component" value="Unassembled WGS sequence"/>
</dbReference>
<dbReference type="GO" id="GO:0030798">
    <property type="term" value="F:trans-aconitate 2-methyltransferase activity"/>
    <property type="evidence" value="ECO:0007669"/>
    <property type="project" value="UniProtKB-EC"/>
</dbReference>
<keyword evidence="1 5" id="KW-0489">Methyltransferase</keyword>
<dbReference type="CDD" id="cd02440">
    <property type="entry name" value="AdoMet_MTases"/>
    <property type="match status" value="1"/>
</dbReference>
<dbReference type="Pfam" id="PF13649">
    <property type="entry name" value="Methyltransf_25"/>
    <property type="match status" value="1"/>
</dbReference>
<keyword evidence="6" id="KW-1185">Reference proteome</keyword>
<dbReference type="GO" id="GO:0032259">
    <property type="term" value="P:methylation"/>
    <property type="evidence" value="ECO:0007669"/>
    <property type="project" value="UniProtKB-KW"/>
</dbReference>
<evidence type="ECO:0000313" key="4">
    <source>
        <dbReference type="EMBL" id="MBB2985757.1"/>
    </source>
</evidence>
<evidence type="ECO:0000313" key="6">
    <source>
        <dbReference type="Proteomes" id="UP000278440"/>
    </source>
</evidence>